<evidence type="ECO:0000256" key="5">
    <source>
        <dbReference type="ARBA" id="ARBA00023136"/>
    </source>
</evidence>
<feature type="transmembrane region" description="Helical" evidence="6">
    <location>
        <begin position="60"/>
        <end position="81"/>
    </location>
</feature>
<comment type="caution">
    <text evidence="8">The sequence shown here is derived from an EMBL/GenBank/DDBJ whole genome shotgun (WGS) entry which is preliminary data.</text>
</comment>
<evidence type="ECO:0000256" key="4">
    <source>
        <dbReference type="ARBA" id="ARBA00022989"/>
    </source>
</evidence>
<evidence type="ECO:0000256" key="2">
    <source>
        <dbReference type="ARBA" id="ARBA00022475"/>
    </source>
</evidence>
<evidence type="ECO:0000256" key="1">
    <source>
        <dbReference type="ARBA" id="ARBA00004651"/>
    </source>
</evidence>
<keyword evidence="5 6" id="KW-0472">Membrane</keyword>
<organism evidence="8 9">
    <name type="scientific">Nostocoides australiense Ben110</name>
    <dbReference type="NCBI Taxonomy" id="1193182"/>
    <lineage>
        <taxon>Bacteria</taxon>
        <taxon>Bacillati</taxon>
        <taxon>Actinomycetota</taxon>
        <taxon>Actinomycetes</taxon>
        <taxon>Micrococcales</taxon>
        <taxon>Intrasporangiaceae</taxon>
        <taxon>Nostocoides</taxon>
    </lineage>
</organism>
<dbReference type="InterPro" id="IPR003838">
    <property type="entry name" value="ABC3_permease_C"/>
</dbReference>
<comment type="subcellular location">
    <subcellularLocation>
        <location evidence="1">Cell membrane</location>
        <topology evidence="1">Multi-pass membrane protein</topology>
    </subcellularLocation>
</comment>
<dbReference type="Proteomes" id="UP000035763">
    <property type="component" value="Unassembled WGS sequence"/>
</dbReference>
<name>W6K0X8_9MICO</name>
<dbReference type="EMBL" id="CAJA01000024">
    <property type="protein sequence ID" value="CCH71914.1"/>
    <property type="molecule type" value="Genomic_DNA"/>
</dbReference>
<evidence type="ECO:0000313" key="8">
    <source>
        <dbReference type="EMBL" id="CCH71914.1"/>
    </source>
</evidence>
<evidence type="ECO:0000256" key="6">
    <source>
        <dbReference type="SAM" id="Phobius"/>
    </source>
</evidence>
<dbReference type="STRING" id="1193182.BN11_120017"/>
<evidence type="ECO:0000313" key="9">
    <source>
        <dbReference type="Proteomes" id="UP000035763"/>
    </source>
</evidence>
<evidence type="ECO:0000256" key="3">
    <source>
        <dbReference type="ARBA" id="ARBA00022692"/>
    </source>
</evidence>
<keyword evidence="3 6" id="KW-0812">Transmembrane</keyword>
<proteinExistence type="predicted"/>
<dbReference type="Pfam" id="PF02687">
    <property type="entry name" value="FtsX"/>
    <property type="match status" value="1"/>
</dbReference>
<feature type="domain" description="ABC3 transporter permease C-terminal" evidence="7">
    <location>
        <begin position="63"/>
        <end position="170"/>
    </location>
</feature>
<evidence type="ECO:0000259" key="7">
    <source>
        <dbReference type="Pfam" id="PF02687"/>
    </source>
</evidence>
<reference evidence="8 9" key="1">
    <citation type="journal article" date="2013" name="ISME J.">
        <title>A metabolic model for members of the genus Tetrasphaera involved in enhanced biological phosphorus removal.</title>
        <authorList>
            <person name="Kristiansen R."/>
            <person name="Nguyen H.T.T."/>
            <person name="Saunders A.M."/>
            <person name="Nielsen J.L."/>
            <person name="Wimmer R."/>
            <person name="Le V.Q."/>
            <person name="McIlroy S.J."/>
            <person name="Petrovski S."/>
            <person name="Seviour R.J."/>
            <person name="Calteau A."/>
            <person name="Nielsen K.L."/>
            <person name="Nielsen P.H."/>
        </authorList>
    </citation>
    <scope>NUCLEOTIDE SEQUENCE [LARGE SCALE GENOMIC DNA]</scope>
    <source>
        <strain evidence="8 9">Ben110</strain>
    </source>
</reference>
<accession>W6K0X8</accession>
<feature type="transmembrane region" description="Helical" evidence="6">
    <location>
        <begin position="154"/>
        <end position="173"/>
    </location>
</feature>
<keyword evidence="4 6" id="KW-1133">Transmembrane helix</keyword>
<sequence length="185" mass="19145">MLLPPDLPGLAPVLEDAAWHAGVRAGPGRELVDQLDAAGFTGLTWPDLATYDFVAGLRTIVWTLAAVILGIGLLTFAIAAIDRALARRREVVALQVIGSSPGILRRAQWLEAALPTVLGCLLAIACVLLAGATYLDLVGDETPAPVPVRQTATLAGIAVACSLAIAGLTVVATNSRIAPDQIRAE</sequence>
<feature type="transmembrane region" description="Helical" evidence="6">
    <location>
        <begin position="112"/>
        <end position="134"/>
    </location>
</feature>
<protein>
    <recommendedName>
        <fullName evidence="7">ABC3 transporter permease C-terminal domain-containing protein</fullName>
    </recommendedName>
</protein>
<gene>
    <name evidence="8" type="ORF">BN11_120017</name>
</gene>
<dbReference type="GO" id="GO:0005886">
    <property type="term" value="C:plasma membrane"/>
    <property type="evidence" value="ECO:0007669"/>
    <property type="project" value="UniProtKB-SubCell"/>
</dbReference>
<keyword evidence="2" id="KW-1003">Cell membrane</keyword>
<dbReference type="RefSeq" id="WP_235435324.1">
    <property type="nucleotide sequence ID" value="NZ_HG764815.1"/>
</dbReference>
<keyword evidence="9" id="KW-1185">Reference proteome</keyword>
<dbReference type="AlphaFoldDB" id="W6K0X8"/>